<evidence type="ECO:0000256" key="1">
    <source>
        <dbReference type="SAM" id="Phobius"/>
    </source>
</evidence>
<sequence>MRQARGFTLVELVTVMILLGILAIGVSSFLIFGTRIFVDSSAVDQVIGSSRYAVERMTRELRNAVPGSLRLTPQYVDPATPASQQCIEFVPIEASGSYLDMPFEKPAKTGTLFTPSSALQPDWQLFIYPLASNDIYHPSISKRQKISSVAVTGDSTTVTFSASVRFSEHSPAQRFYVASAPVSYCFFATGQIYRYQDYGYTENQQLRPNLVGVLMAENLVNDFSQQLPISIAPASLTNNAIVQLSPTFEVAGSSFTYQHQVQVFNVP</sequence>
<protein>
    <submittedName>
        <fullName evidence="2">Prepilin-type N-terminal cleavage/methylation domain-containing protein</fullName>
    </submittedName>
</protein>
<keyword evidence="1" id="KW-0812">Transmembrane</keyword>
<feature type="transmembrane region" description="Helical" evidence="1">
    <location>
        <begin position="12"/>
        <end position="32"/>
    </location>
</feature>
<keyword evidence="1" id="KW-1133">Transmembrane helix</keyword>
<dbReference type="RefSeq" id="WP_207354471.1">
    <property type="nucleotide sequence ID" value="NZ_CP071503.1"/>
</dbReference>
<dbReference type="NCBIfam" id="TIGR02532">
    <property type="entry name" value="IV_pilin_GFxxxE"/>
    <property type="match status" value="1"/>
</dbReference>
<evidence type="ECO:0000313" key="2">
    <source>
        <dbReference type="EMBL" id="QSX33237.1"/>
    </source>
</evidence>
<dbReference type="Pfam" id="PF07963">
    <property type="entry name" value="N_methyl"/>
    <property type="match status" value="1"/>
</dbReference>
<dbReference type="Proteomes" id="UP000662770">
    <property type="component" value="Chromosome"/>
</dbReference>
<evidence type="ECO:0000313" key="3">
    <source>
        <dbReference type="Proteomes" id="UP000662770"/>
    </source>
</evidence>
<reference evidence="2 3" key="1">
    <citation type="submission" date="2021-03" db="EMBL/GenBank/DDBJ databases">
        <title>Novel species identification of genus Shewanella.</title>
        <authorList>
            <person name="Liu G."/>
            <person name="Zhang Q."/>
        </authorList>
    </citation>
    <scope>NUCLEOTIDE SEQUENCE [LARGE SCALE GENOMIC DNA]</scope>
    <source>
        <strain evidence="2 3">FJAT-51800</strain>
    </source>
</reference>
<name>A0ABX7QP35_9GAMM</name>
<accession>A0ABX7QP35</accession>
<gene>
    <name evidence="2" type="ORF">JYB87_16155</name>
</gene>
<organism evidence="2 3">
    <name type="scientific">Shewanella avicenniae</name>
    <dbReference type="NCBI Taxonomy" id="2814294"/>
    <lineage>
        <taxon>Bacteria</taxon>
        <taxon>Pseudomonadati</taxon>
        <taxon>Pseudomonadota</taxon>
        <taxon>Gammaproteobacteria</taxon>
        <taxon>Alteromonadales</taxon>
        <taxon>Shewanellaceae</taxon>
        <taxon>Shewanella</taxon>
    </lineage>
</organism>
<proteinExistence type="predicted"/>
<dbReference type="PROSITE" id="PS00409">
    <property type="entry name" value="PROKAR_NTER_METHYL"/>
    <property type="match status" value="1"/>
</dbReference>
<dbReference type="InterPro" id="IPR012902">
    <property type="entry name" value="N_methyl_site"/>
</dbReference>
<keyword evidence="1" id="KW-0472">Membrane</keyword>
<keyword evidence="3" id="KW-1185">Reference proteome</keyword>
<dbReference type="EMBL" id="CP071503">
    <property type="protein sequence ID" value="QSX33237.1"/>
    <property type="molecule type" value="Genomic_DNA"/>
</dbReference>